<dbReference type="InterPro" id="IPR014015">
    <property type="entry name" value="Helicase_SF3_DNA-vir"/>
</dbReference>
<comment type="caution">
    <text evidence="4">The sequence shown here is derived from an EMBL/GenBank/DDBJ whole genome shotgun (WGS) entry which is preliminary data.</text>
</comment>
<evidence type="ECO:0000256" key="2">
    <source>
        <dbReference type="ARBA" id="ARBA00022840"/>
    </source>
</evidence>
<organism evidence="4 5">
    <name type="scientific">Phytophthora pseudosyringae</name>
    <dbReference type="NCBI Taxonomy" id="221518"/>
    <lineage>
        <taxon>Eukaryota</taxon>
        <taxon>Sar</taxon>
        <taxon>Stramenopiles</taxon>
        <taxon>Oomycota</taxon>
        <taxon>Peronosporomycetes</taxon>
        <taxon>Peronosporales</taxon>
        <taxon>Peronosporaceae</taxon>
        <taxon>Phytophthora</taxon>
    </lineage>
</organism>
<sequence length="1452" mass="165410">MCNFIKANDEQCKLSPKKDLCHKHINSAPIAEPVIDQKNELIDVSREFVQEDIVSPMSPNTSAAAIPATIPALQPESAILDSGKFASIKINSHAFFKACKAYLKENATGTWHESFTMKEKGSETYVHMPMRGMSLLRVEHEESKNAEMKGCRRFYWIYNSKDAKAFNEHVARQLKAECHEVFVSPRTRMFFDIDLMLDEMQKNDFAEAMGFPLEDGGNELAVMEAVSEKLAVVYRDAIAISLEENGAIDDMSQFDWMATTRNRVVSNAGFKISIHLITNLMLSHAACSAIATHVQERVIADNAEVLGINDSITDLVAEAIDPAQYRKHGSLGLPHGVKGDQFSIEDADMSNYDVKTVSCFNGLADGEFVKQALSHVDSIPDYNSDVFDTEASHMKGSVMFLKRYKPSHCSICKRTHDNDNTLKLFFNSELGFATWKCIRSKSKSRRFFAIEEPVVSPDDDEIEAFVKHNLKPVETKPVKVKLAIDLDDPVKCEYMSSTDGTDSDAGASNDFDFDLDEVRSNPELHSPMIYELCQLLPPSWFRDFKNIWNLSRALYQMPMSDPAVMRNTYALILSHHGGEWFDQKSAIAQYLSQGPSTGFIVMSLSKLKYIAGGNNTEGYNIWKSKYEPKPIKEEKSKNTDDSDRKSKKPSVVLKGKLIDFVKDTYRREFSTGVIFQKKTDYYYTRKFADPREFLNHIFIDDEMYQMCSQSDHKELLHFIKDVAHPEFPFMKIDHSFMGFRNGVYCLDDATFREGADIPKNIQVRVYYDVDWNIPIETPLLDAFFARQFGTETTEFIYFMLGRTLTKLKDKFDFMVMLFGLGGTGKSLLMNLLCYAFGGGQVGIFGGTYQDCFGLSEFATKQIVASDDMPRNIAKTLPKSDFLSMQSRGRISCPVKGKSSIEVDSWLIPTIINSNDMPNYSDTSGEIIRRIMIIHFDNAIPDDEKDVSLEDKIKETEFCAFIHRCRSTYLSRDMLRGNTNQSYQFAKSHIKYVAPEEGKPPAMISKAELKKMFNSYIKEKYNLSRAGKQTLDLDSLVSADPRMVHTAVNICKSCRGKHAKDCCDDYSRTNRSKSEFVVNAAYSIAPIVYIHRSVHTTMLTREDFVKMLSTGKPLSEATIRARSSYLFKLYRDIGNEVDDLSFLNVYSRVIKHVNESKSMEARKTKLFHILSLVDSKSGKGVDAQAKKQFRAAATRARNQSMTRTAENYATKDQLAMYVPLADMTSQLDEGFKRLFDHYELPLSAKKISNDDFAKWDIPSDRKNIRSFARDLQKLMMLACYVYQPPLRSDWSTVEITSAAINRLSVDKNWLQILRGGRIRVLMHRYKNVKHMGAQAVEVDSAVLKRYLRYWVDLLTRLTGEAPKQLFIWRLTPDKPVSMSTTNRESFSKALSRASEGVLSKRQTVNSFRHAYEIALQRDPKYQDLTVAARDRAHKQLLHSHRTGLLYNWQIPTE</sequence>
<dbReference type="Proteomes" id="UP000694044">
    <property type="component" value="Unassembled WGS sequence"/>
</dbReference>
<dbReference type="PROSITE" id="PS51206">
    <property type="entry name" value="SF3_HELICASE_1"/>
    <property type="match status" value="1"/>
</dbReference>
<dbReference type="OrthoDB" id="100002at2759"/>
<protein>
    <recommendedName>
        <fullName evidence="3">SF3 helicase domain-containing protein</fullName>
    </recommendedName>
</protein>
<accession>A0A8T1V331</accession>
<dbReference type="EMBL" id="JAGDFM010000985">
    <property type="protein sequence ID" value="KAG7375692.1"/>
    <property type="molecule type" value="Genomic_DNA"/>
</dbReference>
<evidence type="ECO:0000313" key="4">
    <source>
        <dbReference type="EMBL" id="KAG7375692.1"/>
    </source>
</evidence>
<name>A0A8T1V331_9STRA</name>
<keyword evidence="2" id="KW-0067">ATP-binding</keyword>
<keyword evidence="1" id="KW-0547">Nucleotide-binding</keyword>
<gene>
    <name evidence="4" type="ORF">PHYPSEUDO_015572</name>
</gene>
<evidence type="ECO:0000259" key="3">
    <source>
        <dbReference type="PROSITE" id="PS51206"/>
    </source>
</evidence>
<evidence type="ECO:0000256" key="1">
    <source>
        <dbReference type="ARBA" id="ARBA00022741"/>
    </source>
</evidence>
<keyword evidence="5" id="KW-1185">Reference proteome</keyword>
<feature type="domain" description="SF3 helicase" evidence="3">
    <location>
        <begin position="779"/>
        <end position="948"/>
    </location>
</feature>
<reference evidence="4" key="1">
    <citation type="submission" date="2021-02" db="EMBL/GenBank/DDBJ databases">
        <authorList>
            <person name="Palmer J.M."/>
        </authorList>
    </citation>
    <scope>NUCLEOTIDE SEQUENCE</scope>
    <source>
        <strain evidence="4">SCRP734</strain>
    </source>
</reference>
<dbReference type="GO" id="GO:0005524">
    <property type="term" value="F:ATP binding"/>
    <property type="evidence" value="ECO:0007669"/>
    <property type="project" value="UniProtKB-KW"/>
</dbReference>
<proteinExistence type="predicted"/>
<evidence type="ECO:0000313" key="5">
    <source>
        <dbReference type="Proteomes" id="UP000694044"/>
    </source>
</evidence>